<name>A0AAN9KBR8_CANGL</name>
<keyword evidence="1" id="KW-0472">Membrane</keyword>
<keyword evidence="3" id="KW-1185">Reference proteome</keyword>
<evidence type="ECO:0000256" key="1">
    <source>
        <dbReference type="SAM" id="Phobius"/>
    </source>
</evidence>
<proteinExistence type="predicted"/>
<evidence type="ECO:0000313" key="2">
    <source>
        <dbReference type="EMBL" id="KAK7313741.1"/>
    </source>
</evidence>
<comment type="caution">
    <text evidence="2">The sequence shown here is derived from an EMBL/GenBank/DDBJ whole genome shotgun (WGS) entry which is preliminary data.</text>
</comment>
<evidence type="ECO:0000313" key="3">
    <source>
        <dbReference type="Proteomes" id="UP001367508"/>
    </source>
</evidence>
<reference evidence="2 3" key="1">
    <citation type="submission" date="2024-01" db="EMBL/GenBank/DDBJ databases">
        <title>The genomes of 5 underutilized Papilionoideae crops provide insights into root nodulation and disease resistanc.</title>
        <authorList>
            <person name="Jiang F."/>
        </authorList>
    </citation>
    <scope>NUCLEOTIDE SEQUENCE [LARGE SCALE GENOMIC DNA]</scope>
    <source>
        <strain evidence="2">LVBAO_FW01</strain>
        <tissue evidence="2">Leaves</tissue>
    </source>
</reference>
<dbReference type="AlphaFoldDB" id="A0AAN9KBR8"/>
<gene>
    <name evidence="2" type="ORF">VNO77_38936</name>
</gene>
<sequence length="173" mass="18420">MGRTKAPILSGTRNYEEGEEHCLALHEPVKSPLSEEELYLIHFQSCLRLALSFENLRNHIGVPTANDGGNSLSATTSSGISKTADTTSTNRPITPPAIFASSKIEVLVVLAALPLVVPLQVVVFGLRLISSGFSFGESSFTNGFATSTQTQSLPFGSFVPSPSFGLNEITTFS</sequence>
<dbReference type="Proteomes" id="UP001367508">
    <property type="component" value="Unassembled WGS sequence"/>
</dbReference>
<keyword evidence="1" id="KW-0812">Transmembrane</keyword>
<dbReference type="EMBL" id="JAYMYQ010000009">
    <property type="protein sequence ID" value="KAK7313741.1"/>
    <property type="molecule type" value="Genomic_DNA"/>
</dbReference>
<organism evidence="2 3">
    <name type="scientific">Canavalia gladiata</name>
    <name type="common">Sword bean</name>
    <name type="synonym">Dolichos gladiatus</name>
    <dbReference type="NCBI Taxonomy" id="3824"/>
    <lineage>
        <taxon>Eukaryota</taxon>
        <taxon>Viridiplantae</taxon>
        <taxon>Streptophyta</taxon>
        <taxon>Embryophyta</taxon>
        <taxon>Tracheophyta</taxon>
        <taxon>Spermatophyta</taxon>
        <taxon>Magnoliopsida</taxon>
        <taxon>eudicotyledons</taxon>
        <taxon>Gunneridae</taxon>
        <taxon>Pentapetalae</taxon>
        <taxon>rosids</taxon>
        <taxon>fabids</taxon>
        <taxon>Fabales</taxon>
        <taxon>Fabaceae</taxon>
        <taxon>Papilionoideae</taxon>
        <taxon>50 kb inversion clade</taxon>
        <taxon>NPAAA clade</taxon>
        <taxon>indigoferoid/millettioid clade</taxon>
        <taxon>Phaseoleae</taxon>
        <taxon>Canavalia</taxon>
    </lineage>
</organism>
<keyword evidence="1" id="KW-1133">Transmembrane helix</keyword>
<accession>A0AAN9KBR8</accession>
<protein>
    <submittedName>
        <fullName evidence="2">Uncharacterized protein</fullName>
    </submittedName>
</protein>
<feature type="transmembrane region" description="Helical" evidence="1">
    <location>
        <begin position="106"/>
        <end position="129"/>
    </location>
</feature>